<accession>A0AA88YKE2</accession>
<dbReference type="Gene3D" id="1.10.533.10">
    <property type="entry name" value="Death Domain, Fas"/>
    <property type="match status" value="1"/>
</dbReference>
<dbReference type="AlphaFoldDB" id="A0AA88YKE2"/>
<dbReference type="InterPro" id="IPR000488">
    <property type="entry name" value="Death_dom"/>
</dbReference>
<dbReference type="GO" id="GO:0007165">
    <property type="term" value="P:signal transduction"/>
    <property type="evidence" value="ECO:0007669"/>
    <property type="project" value="InterPro"/>
</dbReference>
<evidence type="ECO:0000313" key="2">
    <source>
        <dbReference type="EMBL" id="KAK3107333.1"/>
    </source>
</evidence>
<name>A0AA88YKE2_PINIB</name>
<dbReference type="Proteomes" id="UP001186944">
    <property type="component" value="Unassembled WGS sequence"/>
</dbReference>
<keyword evidence="3" id="KW-1185">Reference proteome</keyword>
<feature type="domain" description="Death" evidence="1">
    <location>
        <begin position="1"/>
        <end position="85"/>
    </location>
</feature>
<dbReference type="SUPFAM" id="SSF47986">
    <property type="entry name" value="DEATH domain"/>
    <property type="match status" value="1"/>
</dbReference>
<proteinExistence type="predicted"/>
<comment type="caution">
    <text evidence="2">The sequence shown here is derived from an EMBL/GenBank/DDBJ whole genome shotgun (WGS) entry which is preliminary data.</text>
</comment>
<evidence type="ECO:0000313" key="3">
    <source>
        <dbReference type="Proteomes" id="UP001186944"/>
    </source>
</evidence>
<organism evidence="2 3">
    <name type="scientific">Pinctada imbricata</name>
    <name type="common">Atlantic pearl-oyster</name>
    <name type="synonym">Pinctada martensii</name>
    <dbReference type="NCBI Taxonomy" id="66713"/>
    <lineage>
        <taxon>Eukaryota</taxon>
        <taxon>Metazoa</taxon>
        <taxon>Spiralia</taxon>
        <taxon>Lophotrochozoa</taxon>
        <taxon>Mollusca</taxon>
        <taxon>Bivalvia</taxon>
        <taxon>Autobranchia</taxon>
        <taxon>Pteriomorphia</taxon>
        <taxon>Pterioida</taxon>
        <taxon>Pterioidea</taxon>
        <taxon>Pteriidae</taxon>
        <taxon>Pinctada</taxon>
    </lineage>
</organism>
<evidence type="ECO:0000259" key="1">
    <source>
        <dbReference type="PROSITE" id="PS50017"/>
    </source>
</evidence>
<dbReference type="Pfam" id="PF00531">
    <property type="entry name" value="Death"/>
    <property type="match status" value="1"/>
</dbReference>
<reference evidence="2" key="1">
    <citation type="submission" date="2019-08" db="EMBL/GenBank/DDBJ databases">
        <title>The improved chromosome-level genome for the pearl oyster Pinctada fucata martensii using PacBio sequencing and Hi-C.</title>
        <authorList>
            <person name="Zheng Z."/>
        </authorList>
    </citation>
    <scope>NUCLEOTIDE SEQUENCE</scope>
    <source>
        <strain evidence="2">ZZ-2019</strain>
        <tissue evidence="2">Adductor muscle</tissue>
    </source>
</reference>
<dbReference type="InterPro" id="IPR011029">
    <property type="entry name" value="DEATH-like_dom_sf"/>
</dbReference>
<dbReference type="EMBL" id="VSWD01000002">
    <property type="protein sequence ID" value="KAK3107333.1"/>
    <property type="molecule type" value="Genomic_DNA"/>
</dbReference>
<feature type="non-terminal residue" evidence="2">
    <location>
        <position position="1"/>
    </location>
</feature>
<protein>
    <recommendedName>
        <fullName evidence="1">Death domain-containing protein</fullName>
    </recommendedName>
</protein>
<dbReference type="PROSITE" id="PS50017">
    <property type="entry name" value="DEATH_DOMAIN"/>
    <property type="match status" value="1"/>
</dbReference>
<gene>
    <name evidence="2" type="ORF">FSP39_012044</name>
</gene>
<sequence>EKFLMELSAEIGAEWQLIFFDLGLTNPEVERIDMDYQRSQTKILKALLLWRHKQKEKTASEQMRLLLRGLKTQRKDLAEKYEAYLGIIFCYI</sequence>